<organism evidence="1 2">
    <name type="scientific">Senna tora</name>
    <dbReference type="NCBI Taxonomy" id="362788"/>
    <lineage>
        <taxon>Eukaryota</taxon>
        <taxon>Viridiplantae</taxon>
        <taxon>Streptophyta</taxon>
        <taxon>Embryophyta</taxon>
        <taxon>Tracheophyta</taxon>
        <taxon>Spermatophyta</taxon>
        <taxon>Magnoliopsida</taxon>
        <taxon>eudicotyledons</taxon>
        <taxon>Gunneridae</taxon>
        <taxon>Pentapetalae</taxon>
        <taxon>rosids</taxon>
        <taxon>fabids</taxon>
        <taxon>Fabales</taxon>
        <taxon>Fabaceae</taxon>
        <taxon>Caesalpinioideae</taxon>
        <taxon>Cassia clade</taxon>
        <taxon>Senna</taxon>
    </lineage>
</organism>
<evidence type="ECO:0000313" key="2">
    <source>
        <dbReference type="Proteomes" id="UP000634136"/>
    </source>
</evidence>
<dbReference type="Proteomes" id="UP000634136">
    <property type="component" value="Unassembled WGS sequence"/>
</dbReference>
<keyword evidence="2" id="KW-1185">Reference proteome</keyword>
<evidence type="ECO:0000313" key="1">
    <source>
        <dbReference type="EMBL" id="KAF7823315.1"/>
    </source>
</evidence>
<protein>
    <submittedName>
        <fullName evidence="1">Uncharacterized protein</fullName>
    </submittedName>
</protein>
<gene>
    <name evidence="1" type="ORF">G2W53_021459</name>
</gene>
<comment type="caution">
    <text evidence="1">The sequence shown here is derived from an EMBL/GenBank/DDBJ whole genome shotgun (WGS) entry which is preliminary data.</text>
</comment>
<accession>A0A834TLW5</accession>
<proteinExistence type="predicted"/>
<reference evidence="1" key="1">
    <citation type="submission" date="2020-09" db="EMBL/GenBank/DDBJ databases">
        <title>Genome-Enabled Discovery of Anthraquinone Biosynthesis in Senna tora.</title>
        <authorList>
            <person name="Kang S.-H."/>
            <person name="Pandey R.P."/>
            <person name="Lee C.-M."/>
            <person name="Sim J.-S."/>
            <person name="Jeong J.-T."/>
            <person name="Choi B.-S."/>
            <person name="Jung M."/>
            <person name="Ginzburg D."/>
            <person name="Zhao K."/>
            <person name="Won S.Y."/>
            <person name="Oh T.-J."/>
            <person name="Yu Y."/>
            <person name="Kim N.-H."/>
            <person name="Lee O.R."/>
            <person name="Lee T.-H."/>
            <person name="Bashyal P."/>
            <person name="Kim T.-S."/>
            <person name="Lee W.-H."/>
            <person name="Kawkins C."/>
            <person name="Kim C.-K."/>
            <person name="Kim J.S."/>
            <person name="Ahn B.O."/>
            <person name="Rhee S.Y."/>
            <person name="Sohng J.K."/>
        </authorList>
    </citation>
    <scope>NUCLEOTIDE SEQUENCE</scope>
    <source>
        <tissue evidence="1">Leaf</tissue>
    </source>
</reference>
<name>A0A834TLW5_9FABA</name>
<sequence length="31" mass="3728">MENEEESNFSGHLERFEEVEDLRFLNDGFHA</sequence>
<dbReference type="AlphaFoldDB" id="A0A834TLW5"/>
<dbReference type="EMBL" id="JAAIUW010000007">
    <property type="protein sequence ID" value="KAF7823315.1"/>
    <property type="molecule type" value="Genomic_DNA"/>
</dbReference>